<dbReference type="RefSeq" id="WP_164853168.1">
    <property type="nucleotide sequence ID" value="NZ_CP026095.1"/>
</dbReference>
<dbReference type="Proteomes" id="UP000283095">
    <property type="component" value="Chromosome"/>
</dbReference>
<evidence type="ECO:0000313" key="1">
    <source>
        <dbReference type="EMBL" id="AZV42486.1"/>
    </source>
</evidence>
<accession>A0A3Q9RMX9</accession>
<dbReference type="Gene3D" id="2.60.40.3830">
    <property type="match status" value="1"/>
</dbReference>
<organism evidence="1 2">
    <name type="scientific">Peribacillus asahii</name>
    <dbReference type="NCBI Taxonomy" id="228899"/>
    <lineage>
        <taxon>Bacteria</taxon>
        <taxon>Bacillati</taxon>
        <taxon>Bacillota</taxon>
        <taxon>Bacilli</taxon>
        <taxon>Bacillales</taxon>
        <taxon>Bacillaceae</taxon>
        <taxon>Peribacillus</taxon>
    </lineage>
</organism>
<proteinExistence type="predicted"/>
<reference evidence="1 2" key="1">
    <citation type="submission" date="2018-01" db="EMBL/GenBank/DDBJ databases">
        <title>Bacillus asahii Genome sequencing and assembly.</title>
        <authorList>
            <person name="Jiang H."/>
            <person name="Feng Y."/>
            <person name="Zhao F."/>
            <person name="Lin X."/>
        </authorList>
    </citation>
    <scope>NUCLEOTIDE SEQUENCE [LARGE SCALE GENOMIC DNA]</scope>
    <source>
        <strain evidence="1 2">OM18</strain>
    </source>
</reference>
<evidence type="ECO:0000313" key="2">
    <source>
        <dbReference type="Proteomes" id="UP000283095"/>
    </source>
</evidence>
<dbReference type="AlphaFoldDB" id="A0A3Q9RMX9"/>
<name>A0A3Q9RMX9_9BACI</name>
<sequence>MLATHKKTKETVQLYEWEIDNNKSGAKFSLDKPGLWKIDVSVDEELLTSFIVKAEN</sequence>
<gene>
    <name evidence="1" type="ORF">BAOM_1876</name>
</gene>
<dbReference type="KEGG" id="pasa:BAOM_1876"/>
<dbReference type="EMBL" id="CP026095">
    <property type="protein sequence ID" value="AZV42486.1"/>
    <property type="molecule type" value="Genomic_DNA"/>
</dbReference>
<protein>
    <submittedName>
        <fullName evidence="1">Topology modulation protein</fullName>
    </submittedName>
</protein>